<organism evidence="1">
    <name type="scientific">Timema monikensis</name>
    <dbReference type="NCBI Taxonomy" id="170555"/>
    <lineage>
        <taxon>Eukaryota</taxon>
        <taxon>Metazoa</taxon>
        <taxon>Ecdysozoa</taxon>
        <taxon>Arthropoda</taxon>
        <taxon>Hexapoda</taxon>
        <taxon>Insecta</taxon>
        <taxon>Pterygota</taxon>
        <taxon>Neoptera</taxon>
        <taxon>Polyneoptera</taxon>
        <taxon>Phasmatodea</taxon>
        <taxon>Timematodea</taxon>
        <taxon>Timematoidea</taxon>
        <taxon>Timematidae</taxon>
        <taxon>Timema</taxon>
    </lineage>
</organism>
<accession>A0A7R9DZW2</accession>
<reference evidence="1" key="1">
    <citation type="submission" date="2020-11" db="EMBL/GenBank/DDBJ databases">
        <authorList>
            <person name="Tran Van P."/>
        </authorList>
    </citation>
    <scope>NUCLEOTIDE SEQUENCE</scope>
</reference>
<evidence type="ECO:0000313" key="1">
    <source>
        <dbReference type="EMBL" id="CAD7423684.1"/>
    </source>
</evidence>
<protein>
    <submittedName>
        <fullName evidence="1">Uncharacterized protein</fullName>
    </submittedName>
</protein>
<sequence>MKRRIQSQFTVLPLDKEIFKELGENWVYKAPLISRVKDKGPDYDQLPVITRQKILHRLNMLFIAVTKSWTKAINVAGDTAPAAIYPPGYQPVAPPQVIYQDRPITISPRGRGTGR</sequence>
<dbReference type="EMBL" id="OB792700">
    <property type="protein sequence ID" value="CAD7423684.1"/>
    <property type="molecule type" value="Genomic_DNA"/>
</dbReference>
<name>A0A7R9DZW2_9NEOP</name>
<gene>
    <name evidence="1" type="ORF">TMSB3V08_LOCUS660</name>
</gene>
<proteinExistence type="predicted"/>
<dbReference type="AlphaFoldDB" id="A0A7R9DZW2"/>